<evidence type="ECO:0000313" key="2">
    <source>
        <dbReference type="EMBL" id="KDR70550.1"/>
    </source>
</evidence>
<accession>A0A067SHY9</accession>
<dbReference type="AlphaFoldDB" id="A0A067SHY9"/>
<proteinExistence type="predicted"/>
<protein>
    <recommendedName>
        <fullName evidence="1">WW domain-containing protein</fullName>
    </recommendedName>
</protein>
<organism evidence="2 3">
    <name type="scientific">Galerina marginata (strain CBS 339.88)</name>
    <dbReference type="NCBI Taxonomy" id="685588"/>
    <lineage>
        <taxon>Eukaryota</taxon>
        <taxon>Fungi</taxon>
        <taxon>Dikarya</taxon>
        <taxon>Basidiomycota</taxon>
        <taxon>Agaricomycotina</taxon>
        <taxon>Agaricomycetes</taxon>
        <taxon>Agaricomycetidae</taxon>
        <taxon>Agaricales</taxon>
        <taxon>Agaricineae</taxon>
        <taxon>Strophariaceae</taxon>
        <taxon>Galerina</taxon>
    </lineage>
</organism>
<name>A0A067SHY9_GALM3</name>
<evidence type="ECO:0000313" key="3">
    <source>
        <dbReference type="Proteomes" id="UP000027222"/>
    </source>
</evidence>
<evidence type="ECO:0000259" key="1">
    <source>
        <dbReference type="PROSITE" id="PS50020"/>
    </source>
</evidence>
<gene>
    <name evidence="2" type="ORF">GALMADRAFT_159776</name>
</gene>
<keyword evidence="3" id="KW-1185">Reference proteome</keyword>
<sequence>MFRLLAPLQRKSLSPSFYHTTQALRMPESKFNPEDWRIIKTSPGGIDRDFVNRKTGESTWYTPEGMSAAEILAVPGAREYWSTVKEVEEYIKEKAEEKKRNGERTSWMRRN</sequence>
<dbReference type="HOGENOM" id="CLU_172697_0_0_1"/>
<dbReference type="PROSITE" id="PS50020">
    <property type="entry name" value="WW_DOMAIN_2"/>
    <property type="match status" value="1"/>
</dbReference>
<dbReference type="EMBL" id="KL142396">
    <property type="protein sequence ID" value="KDR70550.1"/>
    <property type="molecule type" value="Genomic_DNA"/>
</dbReference>
<dbReference type="InterPro" id="IPR001202">
    <property type="entry name" value="WW_dom"/>
</dbReference>
<dbReference type="Proteomes" id="UP000027222">
    <property type="component" value="Unassembled WGS sequence"/>
</dbReference>
<feature type="domain" description="WW" evidence="1">
    <location>
        <begin position="33"/>
        <end position="65"/>
    </location>
</feature>
<reference evidence="3" key="1">
    <citation type="journal article" date="2014" name="Proc. Natl. Acad. Sci. U.S.A.">
        <title>Extensive sampling of basidiomycete genomes demonstrates inadequacy of the white-rot/brown-rot paradigm for wood decay fungi.</title>
        <authorList>
            <person name="Riley R."/>
            <person name="Salamov A.A."/>
            <person name="Brown D.W."/>
            <person name="Nagy L.G."/>
            <person name="Floudas D."/>
            <person name="Held B.W."/>
            <person name="Levasseur A."/>
            <person name="Lombard V."/>
            <person name="Morin E."/>
            <person name="Otillar R."/>
            <person name="Lindquist E.A."/>
            <person name="Sun H."/>
            <person name="LaButti K.M."/>
            <person name="Schmutz J."/>
            <person name="Jabbour D."/>
            <person name="Luo H."/>
            <person name="Baker S.E."/>
            <person name="Pisabarro A.G."/>
            <person name="Walton J.D."/>
            <person name="Blanchette R.A."/>
            <person name="Henrissat B."/>
            <person name="Martin F."/>
            <person name="Cullen D."/>
            <person name="Hibbett D.S."/>
            <person name="Grigoriev I.V."/>
        </authorList>
    </citation>
    <scope>NUCLEOTIDE SEQUENCE [LARGE SCALE GENOMIC DNA]</scope>
    <source>
        <strain evidence="3">CBS 339.88</strain>
    </source>
</reference>
<dbReference type="OrthoDB" id="2834207at2759"/>